<dbReference type="AlphaFoldDB" id="A0A1F7XYF3"/>
<dbReference type="Proteomes" id="UP000178419">
    <property type="component" value="Unassembled WGS sequence"/>
</dbReference>
<comment type="caution">
    <text evidence="1">The sequence shown here is derived from an EMBL/GenBank/DDBJ whole genome shotgun (WGS) entry which is preliminary data.</text>
</comment>
<dbReference type="EMBL" id="MGGE01000055">
    <property type="protein sequence ID" value="OGM19990.1"/>
    <property type="molecule type" value="Genomic_DNA"/>
</dbReference>
<evidence type="ECO:0000313" key="2">
    <source>
        <dbReference type="Proteomes" id="UP000178419"/>
    </source>
</evidence>
<proteinExistence type="predicted"/>
<reference evidence="1 2" key="1">
    <citation type="journal article" date="2016" name="Nat. Commun.">
        <title>Thousands of microbial genomes shed light on interconnected biogeochemical processes in an aquifer system.</title>
        <authorList>
            <person name="Anantharaman K."/>
            <person name="Brown C.T."/>
            <person name="Hug L.A."/>
            <person name="Sharon I."/>
            <person name="Castelle C.J."/>
            <person name="Probst A.J."/>
            <person name="Thomas B.C."/>
            <person name="Singh A."/>
            <person name="Wilkins M.J."/>
            <person name="Karaoz U."/>
            <person name="Brodie E.L."/>
            <person name="Williams K.H."/>
            <person name="Hubbard S.S."/>
            <person name="Banfield J.F."/>
        </authorList>
    </citation>
    <scope>NUCLEOTIDE SEQUENCE [LARGE SCALE GENOMIC DNA]</scope>
</reference>
<name>A0A1F7XYF3_9BACT</name>
<protein>
    <submittedName>
        <fullName evidence="1">Uncharacterized protein</fullName>
    </submittedName>
</protein>
<accession>A0A1F7XYF3</accession>
<gene>
    <name evidence="1" type="ORF">A2714_04965</name>
</gene>
<evidence type="ECO:0000313" key="1">
    <source>
        <dbReference type="EMBL" id="OGM19990.1"/>
    </source>
</evidence>
<organism evidence="1 2">
    <name type="scientific">Candidatus Woesebacteria bacterium RIFCSPHIGHO2_01_FULL_38_9</name>
    <dbReference type="NCBI Taxonomy" id="1802492"/>
    <lineage>
        <taxon>Bacteria</taxon>
        <taxon>Candidatus Woeseibacteriota</taxon>
    </lineage>
</organism>
<sequence>MDPEKKEAYLRYISSEEVTQGLIDWRKEELERINKLTLTPTGIEQLKEELSELSRELDDFDLITPEGARESAQTFDGENMGWLFVVLKGALGEQ</sequence>